<name>A0A432XMX6_9GAMM</name>
<dbReference type="Gene3D" id="3.40.50.1820">
    <property type="entry name" value="alpha/beta hydrolase"/>
    <property type="match status" value="1"/>
</dbReference>
<dbReference type="PANTHER" id="PTHR43194">
    <property type="entry name" value="HYDROLASE ALPHA/BETA FOLD FAMILY"/>
    <property type="match status" value="1"/>
</dbReference>
<feature type="domain" description="AB hydrolase-1" evidence="2">
    <location>
        <begin position="41"/>
        <end position="285"/>
    </location>
</feature>
<keyword evidence="1" id="KW-0732">Signal</keyword>
<dbReference type="GO" id="GO:0016787">
    <property type="term" value="F:hydrolase activity"/>
    <property type="evidence" value="ECO:0007669"/>
    <property type="project" value="UniProtKB-KW"/>
</dbReference>
<dbReference type="EMBL" id="PIPV01000017">
    <property type="protein sequence ID" value="RUO50068.1"/>
    <property type="molecule type" value="Genomic_DNA"/>
</dbReference>
<gene>
    <name evidence="3" type="ORF">CWE25_12875</name>
</gene>
<dbReference type="SUPFAM" id="SSF53474">
    <property type="entry name" value="alpha/beta-Hydrolases"/>
    <property type="match status" value="1"/>
</dbReference>
<dbReference type="OrthoDB" id="9779853at2"/>
<dbReference type="InterPro" id="IPR029058">
    <property type="entry name" value="AB_hydrolase_fold"/>
</dbReference>
<dbReference type="RefSeq" id="WP_110576403.1">
    <property type="nucleotide sequence ID" value="NZ_PIPV01000017.1"/>
</dbReference>
<evidence type="ECO:0000256" key="1">
    <source>
        <dbReference type="SAM" id="SignalP"/>
    </source>
</evidence>
<dbReference type="AlphaFoldDB" id="A0A432XMX6"/>
<feature type="signal peptide" evidence="1">
    <location>
        <begin position="1"/>
        <end position="25"/>
    </location>
</feature>
<protein>
    <submittedName>
        <fullName evidence="3">Alpha/beta hydrolase</fullName>
    </submittedName>
</protein>
<evidence type="ECO:0000259" key="2">
    <source>
        <dbReference type="Pfam" id="PF12697"/>
    </source>
</evidence>
<accession>A0A432XMX6</accession>
<reference evidence="4" key="1">
    <citation type="journal article" date="2018" name="Front. Microbiol.">
        <title>Genome-Based Analysis Reveals the Taxonomy and Diversity of the Family Idiomarinaceae.</title>
        <authorList>
            <person name="Liu Y."/>
            <person name="Lai Q."/>
            <person name="Shao Z."/>
        </authorList>
    </citation>
    <scope>NUCLEOTIDE SEQUENCE [LARGE SCALE GENOMIC DNA]</scope>
    <source>
        <strain evidence="4">F23</strain>
    </source>
</reference>
<feature type="chain" id="PRO_5019318432" evidence="1">
    <location>
        <begin position="26"/>
        <end position="299"/>
    </location>
</feature>
<dbReference type="Pfam" id="PF12697">
    <property type="entry name" value="Abhydrolase_6"/>
    <property type="match status" value="1"/>
</dbReference>
<keyword evidence="4" id="KW-1185">Reference proteome</keyword>
<organism evidence="3 4">
    <name type="scientific">Idiomarina fontislapidosi</name>
    <dbReference type="NCBI Taxonomy" id="263723"/>
    <lineage>
        <taxon>Bacteria</taxon>
        <taxon>Pseudomonadati</taxon>
        <taxon>Pseudomonadota</taxon>
        <taxon>Gammaproteobacteria</taxon>
        <taxon>Alteromonadales</taxon>
        <taxon>Idiomarinaceae</taxon>
        <taxon>Idiomarina</taxon>
    </lineage>
</organism>
<comment type="caution">
    <text evidence="3">The sequence shown here is derived from an EMBL/GenBank/DDBJ whole genome shotgun (WGS) entry which is preliminary data.</text>
</comment>
<dbReference type="InterPro" id="IPR050228">
    <property type="entry name" value="Carboxylesterase_BioH"/>
</dbReference>
<evidence type="ECO:0000313" key="4">
    <source>
        <dbReference type="Proteomes" id="UP000287330"/>
    </source>
</evidence>
<proteinExistence type="predicted"/>
<sequence length="299" mass="32475">MSLKNQFLTLLLGVSLGAFSLPSHSQNTVLHAQVSGQGQPVVLIPGLMSDERVWQQTEAPLAQHYEVHTLAFAGFGTHPSNPQLREAFTENAGTALERYLQENTAGDAVVIGHSLGAFLGYQLASQQPQALECLIAVDGVPFFSALVSGNSALTAQAVKPQAQQMLTVYQQLTPEQMAMQVQMGASRQTSSEENQARVVAMAKTSDPATVGRAMYELMTTDLRAEVADLNVPTLQMAATGGFSTVEQKQTALNAYQQQIAGDNAINLLEFAESRHFIMWDQPEAFLLAVNHFIEERCHD</sequence>
<keyword evidence="3" id="KW-0378">Hydrolase</keyword>
<dbReference type="Proteomes" id="UP000287330">
    <property type="component" value="Unassembled WGS sequence"/>
</dbReference>
<dbReference type="InterPro" id="IPR000073">
    <property type="entry name" value="AB_hydrolase_1"/>
</dbReference>
<dbReference type="PANTHER" id="PTHR43194:SF5">
    <property type="entry name" value="PIMELOYL-[ACYL-CARRIER PROTEIN] METHYL ESTER ESTERASE"/>
    <property type="match status" value="1"/>
</dbReference>
<evidence type="ECO:0000313" key="3">
    <source>
        <dbReference type="EMBL" id="RUO50068.1"/>
    </source>
</evidence>